<dbReference type="STRING" id="1081104.A0A167XJS4"/>
<dbReference type="EMBL" id="AZHB01000009">
    <property type="protein sequence ID" value="OAA65058.1"/>
    <property type="molecule type" value="Genomic_DNA"/>
</dbReference>
<comment type="caution">
    <text evidence="3">The sequence shown here is derived from an EMBL/GenBank/DDBJ whole genome shotgun (WGS) entry which is preliminary data.</text>
</comment>
<accession>A0A167XJS4</accession>
<evidence type="ECO:0000256" key="2">
    <source>
        <dbReference type="ARBA" id="ARBA00022694"/>
    </source>
</evidence>
<proteinExistence type="predicted"/>
<dbReference type="PANTHER" id="PTHR20882">
    <property type="entry name" value="CYTOPLASMIC TRNA 2-THIOLATION PROTEIN 2"/>
    <property type="match status" value="1"/>
</dbReference>
<dbReference type="GO" id="GO:0016783">
    <property type="term" value="F:sulfurtransferase activity"/>
    <property type="evidence" value="ECO:0007669"/>
    <property type="project" value="TreeGrafter"/>
</dbReference>
<name>A0A167XJS4_CORFA</name>
<dbReference type="Gene3D" id="3.40.50.620">
    <property type="entry name" value="HUPs"/>
    <property type="match status" value="1"/>
</dbReference>
<evidence type="ECO:0000256" key="1">
    <source>
        <dbReference type="ARBA" id="ARBA00022490"/>
    </source>
</evidence>
<dbReference type="SUPFAM" id="SSF52402">
    <property type="entry name" value="Adenine nucleotide alpha hydrolases-like"/>
    <property type="match status" value="1"/>
</dbReference>
<keyword evidence="4" id="KW-1185">Reference proteome</keyword>
<dbReference type="GeneID" id="30020760"/>
<dbReference type="InterPro" id="IPR014729">
    <property type="entry name" value="Rossmann-like_a/b/a_fold"/>
</dbReference>
<dbReference type="Pfam" id="PF10288">
    <property type="entry name" value="CTU2"/>
    <property type="match status" value="1"/>
</dbReference>
<dbReference type="OrthoDB" id="25129at2759"/>
<dbReference type="RefSeq" id="XP_018705030.1">
    <property type="nucleotide sequence ID" value="XM_018848074.1"/>
</dbReference>
<organism evidence="3 4">
    <name type="scientific">Cordyceps fumosorosea (strain ARSEF 2679)</name>
    <name type="common">Isaria fumosorosea</name>
    <dbReference type="NCBI Taxonomy" id="1081104"/>
    <lineage>
        <taxon>Eukaryota</taxon>
        <taxon>Fungi</taxon>
        <taxon>Dikarya</taxon>
        <taxon>Ascomycota</taxon>
        <taxon>Pezizomycotina</taxon>
        <taxon>Sordariomycetes</taxon>
        <taxon>Hypocreomycetidae</taxon>
        <taxon>Hypocreales</taxon>
        <taxon>Cordycipitaceae</taxon>
        <taxon>Cordyceps</taxon>
    </lineage>
</organism>
<dbReference type="AlphaFoldDB" id="A0A167XJS4"/>
<dbReference type="InterPro" id="IPR019407">
    <property type="entry name" value="CTU2"/>
</dbReference>
<protein>
    <submittedName>
        <fullName evidence="3">Thiouridylase subunit 2</fullName>
    </submittedName>
</protein>
<sequence>MHKEIRTSAELAPRRYLAGVSFGVSSTCLVQMLDDTARHHAAKQSSSAFEPLIVHVDTDLAAAPTRDGETPAQRLLAKYRRRYPHVSFDCVHLSRAMALRTVDWSALLPAGVTAADCGASDDVERLRRLFAALPSVTSRADVLRQLVRHVLIDTARAHDYSVVLLGHSTSALAALTLAEVANGRGFSVPGQVGDGIQTVCEYDDRGDETARVAFPVYYPLREVLKNELVGYVDLIPALADMKRLRELDGSAGGGSSVVSHRDVSIEEVMQRYFDGVEGPYSGIVANVVRTTGKLDRVAGGASCRLCSMPLDDSGDNRWAGDLGQDSGDSAAENHREKLCYGCRRAVSG</sequence>
<dbReference type="GO" id="GO:0002143">
    <property type="term" value="P:tRNA wobble position uridine thiolation"/>
    <property type="evidence" value="ECO:0007669"/>
    <property type="project" value="TreeGrafter"/>
</dbReference>
<keyword evidence="2" id="KW-0819">tRNA processing</keyword>
<gene>
    <name evidence="3" type="ORF">ISF_04468</name>
</gene>
<evidence type="ECO:0000313" key="3">
    <source>
        <dbReference type="EMBL" id="OAA65058.1"/>
    </source>
</evidence>
<evidence type="ECO:0000313" key="4">
    <source>
        <dbReference type="Proteomes" id="UP000076744"/>
    </source>
</evidence>
<reference evidence="3 4" key="1">
    <citation type="journal article" date="2016" name="Genome Biol. Evol.">
        <title>Divergent and convergent evolution of fungal pathogenicity.</title>
        <authorList>
            <person name="Shang Y."/>
            <person name="Xiao G."/>
            <person name="Zheng P."/>
            <person name="Cen K."/>
            <person name="Zhan S."/>
            <person name="Wang C."/>
        </authorList>
    </citation>
    <scope>NUCLEOTIDE SEQUENCE [LARGE SCALE GENOMIC DNA]</scope>
    <source>
        <strain evidence="3 4">ARSEF 2679</strain>
    </source>
</reference>
<dbReference type="GO" id="GO:0005829">
    <property type="term" value="C:cytosol"/>
    <property type="evidence" value="ECO:0007669"/>
    <property type="project" value="TreeGrafter"/>
</dbReference>
<dbReference type="PANTHER" id="PTHR20882:SF14">
    <property type="entry name" value="CYTOPLASMIC TRNA 2-THIOLATION PROTEIN 2"/>
    <property type="match status" value="1"/>
</dbReference>
<dbReference type="Proteomes" id="UP000076744">
    <property type="component" value="Unassembled WGS sequence"/>
</dbReference>
<dbReference type="GO" id="GO:0000049">
    <property type="term" value="F:tRNA binding"/>
    <property type="evidence" value="ECO:0007669"/>
    <property type="project" value="InterPro"/>
</dbReference>
<keyword evidence="1" id="KW-0963">Cytoplasm</keyword>